<keyword evidence="2" id="KW-1133">Transmembrane helix</keyword>
<feature type="transmembrane region" description="Helical" evidence="2">
    <location>
        <begin position="204"/>
        <end position="231"/>
    </location>
</feature>
<dbReference type="InParanoid" id="A0A151GEF6"/>
<keyword evidence="2" id="KW-0472">Membrane</keyword>
<feature type="compositionally biased region" description="Low complexity" evidence="1">
    <location>
        <begin position="169"/>
        <end position="189"/>
    </location>
</feature>
<comment type="caution">
    <text evidence="4">The sequence shown here is derived from an EMBL/GenBank/DDBJ whole genome shotgun (WGS) entry which is preliminary data.</text>
</comment>
<evidence type="ECO:0000256" key="1">
    <source>
        <dbReference type="SAM" id="MobiDB-lite"/>
    </source>
</evidence>
<dbReference type="EMBL" id="LAYC01000003">
    <property type="protein sequence ID" value="KYK55480.1"/>
    <property type="molecule type" value="Genomic_DNA"/>
</dbReference>
<feature type="region of interest" description="Disordered" evidence="1">
    <location>
        <begin position="336"/>
        <end position="356"/>
    </location>
</feature>
<feature type="region of interest" description="Disordered" evidence="1">
    <location>
        <begin position="169"/>
        <end position="194"/>
    </location>
</feature>
<sequence length="356" mass="37943">MRRPRPAFLTLALAALVSASPYPRSEWYDAGFSLLVRRGCSAYCGADSQFCCNANEVCTTLANNVATCVGAGYGPYTTTWTETRTFTSTYMTNWNPAPLPTAGVDCVPQGAEQEACGSICCAGWQTCAFKGQCSIRPGYAEPSAVIVTHDGQIATRYSAPFRVTGTTTVIGRGPSTATATSTGDGTAVGADGGSNRRALSPGAIAGIVIGTLAGIGLLLLLCFCCVARGLWNALFGGADKKEERRERVEVTEERYSRHGSRVPSAYSRRDRHSGWVGSSSRPSSAGYRREKKSDGKWWLGLAGVAATLLALLNLKSDKKKPARKDMSSRYSDSYLSYTDVTSPSKSSPTIQRTVQA</sequence>
<feature type="region of interest" description="Disordered" evidence="1">
    <location>
        <begin position="254"/>
        <end position="288"/>
    </location>
</feature>
<evidence type="ECO:0008006" key="6">
    <source>
        <dbReference type="Google" id="ProtNLM"/>
    </source>
</evidence>
<evidence type="ECO:0000313" key="4">
    <source>
        <dbReference type="EMBL" id="KYK55480.1"/>
    </source>
</evidence>
<keyword evidence="2" id="KW-0812">Transmembrane</keyword>
<feature type="chain" id="PRO_5007580471" description="Glycophorin A domain protein" evidence="3">
    <location>
        <begin position="20"/>
        <end position="356"/>
    </location>
</feature>
<evidence type="ECO:0000313" key="5">
    <source>
        <dbReference type="Proteomes" id="UP000076580"/>
    </source>
</evidence>
<feature type="signal peptide" evidence="3">
    <location>
        <begin position="1"/>
        <end position="19"/>
    </location>
</feature>
<name>A0A151GEF6_DRECN</name>
<gene>
    <name evidence="4" type="ORF">DCS_07443</name>
</gene>
<accession>A0A151GEF6</accession>
<organism evidence="4 5">
    <name type="scientific">Drechmeria coniospora</name>
    <name type="common">Nematophagous fungus</name>
    <name type="synonym">Meria coniospora</name>
    <dbReference type="NCBI Taxonomy" id="98403"/>
    <lineage>
        <taxon>Eukaryota</taxon>
        <taxon>Fungi</taxon>
        <taxon>Dikarya</taxon>
        <taxon>Ascomycota</taxon>
        <taxon>Pezizomycotina</taxon>
        <taxon>Sordariomycetes</taxon>
        <taxon>Hypocreomycetidae</taxon>
        <taxon>Hypocreales</taxon>
        <taxon>Ophiocordycipitaceae</taxon>
        <taxon>Drechmeria</taxon>
    </lineage>
</organism>
<evidence type="ECO:0000256" key="2">
    <source>
        <dbReference type="SAM" id="Phobius"/>
    </source>
</evidence>
<proteinExistence type="predicted"/>
<dbReference type="Proteomes" id="UP000076580">
    <property type="component" value="Chromosome 03"/>
</dbReference>
<dbReference type="AlphaFoldDB" id="A0A151GEF6"/>
<evidence type="ECO:0000256" key="3">
    <source>
        <dbReference type="SAM" id="SignalP"/>
    </source>
</evidence>
<dbReference type="STRING" id="98403.A0A151GEF6"/>
<feature type="transmembrane region" description="Helical" evidence="2">
    <location>
        <begin position="297"/>
        <end position="314"/>
    </location>
</feature>
<feature type="compositionally biased region" description="Low complexity" evidence="1">
    <location>
        <begin position="274"/>
        <end position="286"/>
    </location>
</feature>
<reference evidence="4 5" key="1">
    <citation type="journal article" date="2016" name="Sci. Rep.">
        <title>Insights into Adaptations to a Near-Obligate Nematode Endoparasitic Lifestyle from the Finished Genome of Drechmeria coniospora.</title>
        <authorList>
            <person name="Zhang L."/>
            <person name="Zhou Z."/>
            <person name="Guo Q."/>
            <person name="Fokkens L."/>
            <person name="Miskei M."/>
            <person name="Pocsi I."/>
            <person name="Zhang W."/>
            <person name="Chen M."/>
            <person name="Wang L."/>
            <person name="Sun Y."/>
            <person name="Donzelli B.G."/>
            <person name="Gibson D.M."/>
            <person name="Nelson D.R."/>
            <person name="Luo J.G."/>
            <person name="Rep M."/>
            <person name="Liu H."/>
            <person name="Yang S."/>
            <person name="Wang J."/>
            <person name="Krasnoff S.B."/>
            <person name="Xu Y."/>
            <person name="Molnar I."/>
            <person name="Lin M."/>
        </authorList>
    </citation>
    <scope>NUCLEOTIDE SEQUENCE [LARGE SCALE GENOMIC DNA]</scope>
    <source>
        <strain evidence="4 5">ARSEF 6962</strain>
    </source>
</reference>
<keyword evidence="3" id="KW-0732">Signal</keyword>
<keyword evidence="5" id="KW-1185">Reference proteome</keyword>
<protein>
    <recommendedName>
        <fullName evidence="6">Glycophorin A domain protein</fullName>
    </recommendedName>
</protein>
<dbReference type="RefSeq" id="XP_040654832.1">
    <property type="nucleotide sequence ID" value="XM_040804728.1"/>
</dbReference>
<dbReference type="GeneID" id="63720086"/>